<dbReference type="Pfam" id="PF08660">
    <property type="entry name" value="Alg14"/>
    <property type="match status" value="1"/>
</dbReference>
<evidence type="ECO:0000256" key="4">
    <source>
        <dbReference type="ARBA" id="ARBA00022989"/>
    </source>
</evidence>
<dbReference type="GO" id="GO:0016740">
    <property type="term" value="F:transferase activity"/>
    <property type="evidence" value="ECO:0007669"/>
    <property type="project" value="UniProtKB-KW"/>
</dbReference>
<evidence type="ECO:0000313" key="7">
    <source>
        <dbReference type="Proteomes" id="UP001054846"/>
    </source>
</evidence>
<dbReference type="Proteomes" id="UP001054846">
    <property type="component" value="Chromosome"/>
</dbReference>
<gene>
    <name evidence="6" type="ORF">ISF26_18420</name>
</gene>
<keyword evidence="6" id="KW-0808">Transferase</keyword>
<evidence type="ECO:0000256" key="5">
    <source>
        <dbReference type="ARBA" id="ARBA00023136"/>
    </source>
</evidence>
<reference evidence="6 7" key="1">
    <citation type="journal article" date="2021" name="Genome Biol. Evol.">
        <title>Complete Genome Sequencing of a Novel Gloeobacter Species from a Waterfall Cave in Mexico.</title>
        <authorList>
            <person name="Saw J.H."/>
            <person name="Cardona T."/>
            <person name="Montejano G."/>
        </authorList>
    </citation>
    <scope>NUCLEOTIDE SEQUENCE [LARGE SCALE GENOMIC DNA]</scope>
    <source>
        <strain evidence="6">MG652769</strain>
    </source>
</reference>
<keyword evidence="3" id="KW-0256">Endoplasmic reticulum</keyword>
<dbReference type="InterPro" id="IPR013969">
    <property type="entry name" value="Oligosacch_biosynth_Alg14"/>
</dbReference>
<keyword evidence="5" id="KW-0472">Membrane</keyword>
<dbReference type="RefSeq" id="WP_230840790.1">
    <property type="nucleotide sequence ID" value="NZ_CP063845.1"/>
</dbReference>
<comment type="subcellular location">
    <subcellularLocation>
        <location evidence="1">Endoplasmic reticulum membrane</location>
        <topology evidence="1">Single-pass membrane protein</topology>
    </subcellularLocation>
</comment>
<evidence type="ECO:0000256" key="3">
    <source>
        <dbReference type="ARBA" id="ARBA00022824"/>
    </source>
</evidence>
<keyword evidence="7" id="KW-1185">Reference proteome</keyword>
<name>A0ABY3PJ85_9CYAN</name>
<evidence type="ECO:0000313" key="6">
    <source>
        <dbReference type="EMBL" id="UFP93736.1"/>
    </source>
</evidence>
<dbReference type="EMBL" id="CP063845">
    <property type="protein sequence ID" value="UFP93736.1"/>
    <property type="molecule type" value="Genomic_DNA"/>
</dbReference>
<dbReference type="NCBIfam" id="NF041549">
    <property type="entry name" value="PssD"/>
    <property type="match status" value="1"/>
</dbReference>
<dbReference type="Gene3D" id="3.40.50.2000">
    <property type="entry name" value="Glycogen Phosphorylase B"/>
    <property type="match status" value="1"/>
</dbReference>
<evidence type="ECO:0000256" key="1">
    <source>
        <dbReference type="ARBA" id="ARBA00004389"/>
    </source>
</evidence>
<dbReference type="SUPFAM" id="SSF53756">
    <property type="entry name" value="UDP-Glycosyltransferase/glycogen phosphorylase"/>
    <property type="match status" value="1"/>
</dbReference>
<protein>
    <submittedName>
        <fullName evidence="6">UDP-N-acetylglucosamine--LPS N-acetylglucosamine transferase</fullName>
    </submittedName>
</protein>
<proteinExistence type="predicted"/>
<organism evidence="6 7">
    <name type="scientific">Gloeobacter morelensis MG652769</name>
    <dbReference type="NCBI Taxonomy" id="2781736"/>
    <lineage>
        <taxon>Bacteria</taxon>
        <taxon>Bacillati</taxon>
        <taxon>Cyanobacteriota</taxon>
        <taxon>Cyanophyceae</taxon>
        <taxon>Gloeobacterales</taxon>
        <taxon>Gloeobacteraceae</taxon>
        <taxon>Gloeobacter</taxon>
        <taxon>Gloeobacter morelensis</taxon>
    </lineage>
</organism>
<dbReference type="PANTHER" id="PTHR12154">
    <property type="entry name" value="GLYCOSYL TRANSFERASE-RELATED"/>
    <property type="match status" value="1"/>
</dbReference>
<evidence type="ECO:0000256" key="2">
    <source>
        <dbReference type="ARBA" id="ARBA00022692"/>
    </source>
</evidence>
<sequence length="149" mass="17256">MKILLVCNPGGHFATMQSLRKFWVAHQREWVTYERFDTLQLQEKERVHWVIKQEAREFWRAFANFGRALAILRQSRPELIVSTGAGLAVPFVLAGKLLGIKTVFIESISRAEDLSLSGKLIYNLVDELYVQWPECTVRYPRARYMGVAI</sequence>
<keyword evidence="4" id="KW-1133">Transmembrane helix</keyword>
<keyword evidence="2" id="KW-0812">Transmembrane</keyword>
<dbReference type="PANTHER" id="PTHR12154:SF4">
    <property type="entry name" value="UDP-N-ACETYLGLUCOSAMINE TRANSFERASE SUBUNIT ALG14 HOMOLOG"/>
    <property type="match status" value="1"/>
</dbReference>
<accession>A0ABY3PJ85</accession>